<evidence type="ECO:0000313" key="2">
    <source>
        <dbReference type="Proteomes" id="UP000008289"/>
    </source>
</evidence>
<proteinExistence type="predicted"/>
<accession>Q3Z7L1</accession>
<dbReference type="EMBL" id="CP000027">
    <property type="protein sequence ID" value="AAW39693.1"/>
    <property type="molecule type" value="Genomic_DNA"/>
</dbReference>
<evidence type="ECO:0000313" key="1">
    <source>
        <dbReference type="EMBL" id="AAW39693.1"/>
    </source>
</evidence>
<dbReference type="Proteomes" id="UP000008289">
    <property type="component" value="Chromosome"/>
</dbReference>
<sequence>MDAKGAVFSDHGDGCLLLGEYADRDAEGEKAFDALDIFLVGFRIVAPEGNVKAGIIAVILPRSGIDAINVRNQSRPLQELFRIGRIKVIWDFKLYHASSVSVSV</sequence>
<dbReference type="InParanoid" id="Q3Z7L1"/>
<protein>
    <submittedName>
        <fullName evidence="1">Uncharacterized protein</fullName>
    </submittedName>
</protein>
<dbReference type="AlphaFoldDB" id="Q3Z7L1"/>
<reference evidence="1 2" key="1">
    <citation type="journal article" date="2005" name="Science">
        <title>Genome sequence of the PCE-dechlorinating bacterium Dehalococcoides ethenogenes.</title>
        <authorList>
            <person name="Seshadri R."/>
            <person name="Adrian L."/>
            <person name="Fouts D.E."/>
            <person name="Eisen J.A."/>
            <person name="Phillippy A.M."/>
            <person name="Methe B.A."/>
            <person name="Ward N.L."/>
            <person name="Nelson W.C."/>
            <person name="Deboy R.T."/>
            <person name="Khouri H.M."/>
            <person name="Kolonay J.F."/>
            <person name="Dodson R.J."/>
            <person name="Daugherty S.C."/>
            <person name="Brinkac L.M."/>
            <person name="Sullivan S.A."/>
            <person name="Madupu R."/>
            <person name="Nelson K.E."/>
            <person name="Kang K.H."/>
            <person name="Impraim M."/>
            <person name="Tran K."/>
            <person name="Robinson J.M."/>
            <person name="Forberger H.A."/>
            <person name="Fraser C.M."/>
            <person name="Zinder S.H."/>
            <person name="Heidelberg J.F."/>
        </authorList>
    </citation>
    <scope>NUCLEOTIDE SEQUENCE [LARGE SCALE GENOMIC DNA]</scope>
    <source>
        <strain evidence="2">ATCC BAA-2266 / KCTC 15142 / 195</strain>
    </source>
</reference>
<keyword evidence="2" id="KW-1185">Reference proteome</keyword>
<dbReference type="HOGENOM" id="CLU_2245506_0_0_0"/>
<gene>
    <name evidence="1" type="ordered locus">DET1073</name>
</gene>
<name>Q3Z7L1_DEHM1</name>
<dbReference type="KEGG" id="det:DET1073"/>
<organism evidence="1 2">
    <name type="scientific">Dehalococcoides mccartyi (strain ATCC BAA-2266 / KCTC 15142 / 195)</name>
    <name type="common">Dehalococcoides ethenogenes (strain 195)</name>
    <dbReference type="NCBI Taxonomy" id="243164"/>
    <lineage>
        <taxon>Bacteria</taxon>
        <taxon>Bacillati</taxon>
        <taxon>Chloroflexota</taxon>
        <taxon>Dehalococcoidia</taxon>
        <taxon>Dehalococcoidales</taxon>
        <taxon>Dehalococcoidaceae</taxon>
        <taxon>Dehalococcoides</taxon>
    </lineage>
</organism>